<dbReference type="Proteomes" id="UP001200313">
    <property type="component" value="Unassembled WGS sequence"/>
</dbReference>
<evidence type="ECO:0000313" key="3">
    <source>
        <dbReference type="Proteomes" id="UP001200313"/>
    </source>
</evidence>
<evidence type="ECO:0000256" key="1">
    <source>
        <dbReference type="SAM" id="Phobius"/>
    </source>
</evidence>
<keyword evidence="1" id="KW-0812">Transmembrane</keyword>
<sequence>MPLGIKQNNNLLYLTLDVWQDLVFLNEQAYPAGYFAANIMNQDQATLQALIHYGGAISKEAEALLDADRDTFARLLLQVRSDVSALLDVLWTYPPFCFLDKSGELEVLDQYCREDMVDALMSTEAPYRDFFLHYLAAAFAIPLGIYHFVVATDYFERGYLYRLKERNETFFAIAAHDCFTSDDFWHVMDALPLPDIEKFTVSPVMESTYIFARNPTQKEKMVFVQRVRFHRIMSFYCFDLMNGLHHGHAPCVCQNCERYFLTRSGHKPKYCSGMAPQDSRLTCRQYGAMMHQKEQNKQHPVYRLFNTRTNTIRKHHQRGKISDELRREALYLAETYRDRALMDNDYAAGDYAHDMEQETLYAQARSRLAQEDKP</sequence>
<accession>A0ABS9M7V6</accession>
<name>A0ABS9M7V6_9FIRM</name>
<dbReference type="Pfam" id="PF19553">
    <property type="entry name" value="DUF6076"/>
    <property type="match status" value="1"/>
</dbReference>
<evidence type="ECO:0000313" key="2">
    <source>
        <dbReference type="EMBL" id="MCG4526887.1"/>
    </source>
</evidence>
<keyword evidence="1" id="KW-1133">Transmembrane helix</keyword>
<keyword evidence="1" id="KW-0472">Membrane</keyword>
<dbReference type="InterPro" id="IPR045722">
    <property type="entry name" value="DUF6076"/>
</dbReference>
<comment type="caution">
    <text evidence="2">The sequence shown here is derived from an EMBL/GenBank/DDBJ whole genome shotgun (WGS) entry which is preliminary data.</text>
</comment>
<keyword evidence="3" id="KW-1185">Reference proteome</keyword>
<protein>
    <submittedName>
        <fullName evidence="2">DUF6076 domain-containing protein</fullName>
    </submittedName>
</protein>
<feature type="transmembrane region" description="Helical" evidence="1">
    <location>
        <begin position="131"/>
        <end position="155"/>
    </location>
</feature>
<gene>
    <name evidence="2" type="ORF">L0P79_07320</name>
</gene>
<dbReference type="EMBL" id="JAKNJB010000010">
    <property type="protein sequence ID" value="MCG4526887.1"/>
    <property type="molecule type" value="Genomic_DNA"/>
</dbReference>
<dbReference type="RefSeq" id="WP_238073762.1">
    <property type="nucleotide sequence ID" value="NZ_JAKNJB010000010.1"/>
</dbReference>
<organism evidence="2 3">
    <name type="scientific">Intestinimonas massiliensis</name>
    <name type="common">ex Afouda et al. 2020</name>
    <dbReference type="NCBI Taxonomy" id="1673721"/>
    <lineage>
        <taxon>Bacteria</taxon>
        <taxon>Bacillati</taxon>
        <taxon>Bacillota</taxon>
        <taxon>Clostridia</taxon>
        <taxon>Eubacteriales</taxon>
        <taxon>Intestinimonas</taxon>
    </lineage>
</organism>
<proteinExistence type="predicted"/>
<reference evidence="2 3" key="1">
    <citation type="submission" date="2022-01" db="EMBL/GenBank/DDBJ databases">
        <title>Collection of gut derived symbiotic bacterial strains cultured from healthy donors.</title>
        <authorList>
            <person name="Lin H."/>
            <person name="Kohout C."/>
            <person name="Waligurski E."/>
            <person name="Pamer E.G."/>
        </authorList>
    </citation>
    <scope>NUCLEOTIDE SEQUENCE [LARGE SCALE GENOMIC DNA]</scope>
    <source>
        <strain evidence="2 3">DFI.3.7</strain>
    </source>
</reference>